<feature type="region of interest" description="Disordered" evidence="1">
    <location>
        <begin position="1"/>
        <end position="26"/>
    </location>
</feature>
<dbReference type="AlphaFoldDB" id="A0A813IRR5"/>
<protein>
    <submittedName>
        <fullName evidence="2">Uncharacterized protein</fullName>
    </submittedName>
</protein>
<reference evidence="2" key="1">
    <citation type="submission" date="2021-02" db="EMBL/GenBank/DDBJ databases">
        <authorList>
            <person name="Dougan E. K."/>
            <person name="Rhodes N."/>
            <person name="Thang M."/>
            <person name="Chan C."/>
        </authorList>
    </citation>
    <scope>NUCLEOTIDE SEQUENCE</scope>
</reference>
<evidence type="ECO:0000313" key="3">
    <source>
        <dbReference type="Proteomes" id="UP000626109"/>
    </source>
</evidence>
<sequence>MSLEGVGAISNVPPLDSEQVGAASAGEADAASASRAWAGIFNLFHKNGMPDRGTAYALGLGSLRRKIQELDDELEAVSHSESVLLEFARREAKKARTSGADGPPSLSDESLRWGEALARAVSLE</sequence>
<evidence type="ECO:0000313" key="2">
    <source>
        <dbReference type="EMBL" id="CAE8654698.1"/>
    </source>
</evidence>
<dbReference type="Proteomes" id="UP000626109">
    <property type="component" value="Unassembled WGS sequence"/>
</dbReference>
<comment type="caution">
    <text evidence="2">The sequence shown here is derived from an EMBL/GenBank/DDBJ whole genome shotgun (WGS) entry which is preliminary data.</text>
</comment>
<dbReference type="EMBL" id="CAJNNW010012781">
    <property type="protein sequence ID" value="CAE8654698.1"/>
    <property type="molecule type" value="Genomic_DNA"/>
</dbReference>
<evidence type="ECO:0000256" key="1">
    <source>
        <dbReference type="SAM" id="MobiDB-lite"/>
    </source>
</evidence>
<organism evidence="2 3">
    <name type="scientific">Polarella glacialis</name>
    <name type="common">Dinoflagellate</name>
    <dbReference type="NCBI Taxonomy" id="89957"/>
    <lineage>
        <taxon>Eukaryota</taxon>
        <taxon>Sar</taxon>
        <taxon>Alveolata</taxon>
        <taxon>Dinophyceae</taxon>
        <taxon>Suessiales</taxon>
        <taxon>Suessiaceae</taxon>
        <taxon>Polarella</taxon>
    </lineage>
</organism>
<proteinExistence type="predicted"/>
<gene>
    <name evidence="2" type="ORF">PGLA2088_LOCUS11167</name>
</gene>
<accession>A0A813IRR5</accession>
<name>A0A813IRR5_POLGL</name>
<feature type="non-terminal residue" evidence="2">
    <location>
        <position position="1"/>
    </location>
</feature>